<evidence type="ECO:0000313" key="5">
    <source>
        <dbReference type="Proteomes" id="UP000550260"/>
    </source>
</evidence>
<feature type="transmembrane region" description="Helical" evidence="1">
    <location>
        <begin position="122"/>
        <end position="140"/>
    </location>
</feature>
<feature type="transmembrane region" description="Helical" evidence="1">
    <location>
        <begin position="6"/>
        <end position="24"/>
    </location>
</feature>
<comment type="caution">
    <text evidence="3">The sequence shown here is derived from an EMBL/GenBank/DDBJ whole genome shotgun (WGS) entry which is preliminary data.</text>
</comment>
<dbReference type="RefSeq" id="WP_037359951.1">
    <property type="nucleotide sequence ID" value="NZ_JACJHR010000021.1"/>
</dbReference>
<dbReference type="Proteomes" id="UP000550260">
    <property type="component" value="Unassembled WGS sequence"/>
</dbReference>
<dbReference type="Proteomes" id="UP000233750">
    <property type="component" value="Unassembled WGS sequence"/>
</dbReference>
<evidence type="ECO:0000313" key="2">
    <source>
        <dbReference type="EMBL" id="MBB2500743.1"/>
    </source>
</evidence>
<organism evidence="3 4">
    <name type="scientific">Amycolatopsis echigonensis</name>
    <dbReference type="NCBI Taxonomy" id="2576905"/>
    <lineage>
        <taxon>Bacteria</taxon>
        <taxon>Bacillati</taxon>
        <taxon>Actinomycetota</taxon>
        <taxon>Actinomycetes</taxon>
        <taxon>Pseudonocardiales</taxon>
        <taxon>Pseudonocardiaceae</taxon>
        <taxon>Amycolatopsis</taxon>
    </lineage>
</organism>
<evidence type="ECO:0000313" key="4">
    <source>
        <dbReference type="Proteomes" id="UP000233750"/>
    </source>
</evidence>
<dbReference type="AlphaFoldDB" id="A0A2N3WLK8"/>
<feature type="transmembrane region" description="Helical" evidence="1">
    <location>
        <begin position="94"/>
        <end position="116"/>
    </location>
</feature>
<reference evidence="2 5" key="2">
    <citation type="submission" date="2020-08" db="EMBL/GenBank/DDBJ databases">
        <title>Amycolatopsis echigonensis JCM 21831.</title>
        <authorList>
            <person name="Tedsree N."/>
            <person name="Kuncharoen N."/>
            <person name="Likhitwitayawuid K."/>
            <person name="Tanasupawat S."/>
        </authorList>
    </citation>
    <scope>NUCLEOTIDE SEQUENCE [LARGE SCALE GENOMIC DNA]</scope>
    <source>
        <strain evidence="2 5">JCM 21831</strain>
    </source>
</reference>
<dbReference type="EMBL" id="PJMY01000003">
    <property type="protein sequence ID" value="PKV94764.1"/>
    <property type="molecule type" value="Genomic_DNA"/>
</dbReference>
<keyword evidence="1" id="KW-0472">Membrane</keyword>
<gene>
    <name evidence="3" type="ORF">ATK30_5649</name>
    <name evidence="2" type="ORF">H5411_16605</name>
</gene>
<dbReference type="PANTHER" id="PTHR35007:SF1">
    <property type="entry name" value="PILUS ASSEMBLY PROTEIN"/>
    <property type="match status" value="1"/>
</dbReference>
<accession>A0A2N3WLK8</accession>
<evidence type="ECO:0000313" key="3">
    <source>
        <dbReference type="EMBL" id="PKV94764.1"/>
    </source>
</evidence>
<name>A0A2N3WLK8_9PSEU</name>
<protein>
    <submittedName>
        <fullName evidence="3">Pilus assembly protein TadC</fullName>
    </submittedName>
    <submittedName>
        <fullName evidence="2">Type II secretion system F family protein</fullName>
    </submittedName>
</protein>
<dbReference type="OrthoDB" id="5243064at2"/>
<accession>A0A8E1VYW4</accession>
<sequence>MITALAIGAGFGLGIWAILVWAVPPRPGLASLLRRLDNTPTPAPITPLERSGWATTLGKPFVGLLTAVGLPSPVVRKDLAMTGRPVPAHLADKAALAIAGLLLPTLVSVALALLGMPLAWEVSLIASLLTGFIGFLLPDITVRRAAARRRADFRLALSAYLNLIRVTLAGGAGVEGALTDAATVGRGRSFNQIRRALTIAKVTRVTPWATLRALGAELDIRELAELSASVSLAGTEGAHVRASLQAKASALRTRELTEAEGDAQAATERMSLPVIVLFIGFLLFIGYPAVAAVLGGV</sequence>
<keyword evidence="1" id="KW-0812">Transmembrane</keyword>
<keyword evidence="4" id="KW-1185">Reference proteome</keyword>
<evidence type="ECO:0000256" key="1">
    <source>
        <dbReference type="SAM" id="Phobius"/>
    </source>
</evidence>
<proteinExistence type="predicted"/>
<dbReference type="PANTHER" id="PTHR35007">
    <property type="entry name" value="INTEGRAL MEMBRANE PROTEIN-RELATED"/>
    <property type="match status" value="1"/>
</dbReference>
<dbReference type="EMBL" id="JACJHR010000021">
    <property type="protein sequence ID" value="MBB2500743.1"/>
    <property type="molecule type" value="Genomic_DNA"/>
</dbReference>
<feature type="transmembrane region" description="Helical" evidence="1">
    <location>
        <begin position="274"/>
        <end position="294"/>
    </location>
</feature>
<keyword evidence="1" id="KW-1133">Transmembrane helix</keyword>
<reference evidence="3 4" key="1">
    <citation type="submission" date="2017-12" db="EMBL/GenBank/DDBJ databases">
        <title>Sequencing the genomes of 1000 Actinobacteria strains.</title>
        <authorList>
            <person name="Klenk H.-P."/>
        </authorList>
    </citation>
    <scope>NUCLEOTIDE SEQUENCE [LARGE SCALE GENOMIC DNA]</scope>
    <source>
        <strain evidence="3 4">DSM 45165</strain>
    </source>
</reference>